<evidence type="ECO:0000256" key="15">
    <source>
        <dbReference type="SAM" id="MobiDB-lite"/>
    </source>
</evidence>
<evidence type="ECO:0000256" key="4">
    <source>
        <dbReference type="ARBA" id="ARBA00022723"/>
    </source>
</evidence>
<dbReference type="GO" id="GO:0006633">
    <property type="term" value="P:fatty acid biosynthetic process"/>
    <property type="evidence" value="ECO:0007669"/>
    <property type="project" value="UniProtKB-KW"/>
</dbReference>
<feature type="region of interest" description="Disordered" evidence="15">
    <location>
        <begin position="251"/>
        <end position="278"/>
    </location>
</feature>
<evidence type="ECO:0000256" key="9">
    <source>
        <dbReference type="ARBA" id="ARBA00023004"/>
    </source>
</evidence>
<dbReference type="InterPro" id="IPR020833">
    <property type="entry name" value="LipOase_Fe_BS"/>
</dbReference>
<evidence type="ECO:0000259" key="17">
    <source>
        <dbReference type="PROSITE" id="PS51393"/>
    </source>
</evidence>
<sequence>MGNCSSGEKAEGMCFGSSPHKSLHSYGRTSKKIKGTVVLMKKNVLDWTDLGASFVDRVYELLGRGVSLQLIGSPRGDQGRVIAFEALDNLGYQPIMRANGNRGTLGKPAYLENWNAKISVMDGDDSFNITFDWDESVGIPGAFIIRNHHHSQLYLKTVTLEDVPGHGPVHFVCSSWVYPAHRYKHDRVFFANKTYLPSDTPEPLRYYREQELNDLRGTGSGMLKEWDRVYDYAYYNNLGLPDKGREYARPVLGGSQEYPYPRRGRTGRAPTKSDPNTESRLPLLSLDFYVPSDERFDKVKLSDFLAYALKSVGQLLLPEIASLFDKTPNEFDTFQDVLKLYDGGIRLPKGINHKEIRACIPGEFFKELARSDGEQFLKYPMPDVIKVDKSAWRTDEEFAREMVAGVNPVVIRCLQEFPPASKLDPMVYGNQTSSMIIEQIEKNMNGLTVYQAIKNKKLFILDHHDALMPYLRRINSTSTKTYATRTILLLQDDGTLKPLAIELSLPHPQGDPQGATSQVFTPAEHGIEGSVWQLAKAYAAVNDSGYHQLISHWLNTHAVIEPFVIATNRQLSVLHPIFKLLHPHCRDTMYINSLARQIVINAGGVLETTVFPAKYSMELSAVIYKNWNFTEQALPADLLKRGVAIPDSTQPHGLRLLIEDYPYAVDGLEIWSAIETWVREYCSFYYYTDELVQGDSELQSWWNEVRNVGHGDKKDEPWWPEMKTRTELIQTCTTIIWVASALHAAVNFGQWPYAGYLPNRPTVSRRFMPVPGTPEYAELESNPDSVFLKTITAQFQTLLGIGLIEILSRHSADEVYLGQRDGSDWTSDVQPLEAFGRFGRKLVAIENSIKVKNNDKRWKNRLGPVKVPYTLLYPSTSDSQRAIGLSGMGIPNSVSI</sequence>
<keyword evidence="11 14" id="KW-0275">Fatty acid biosynthesis</keyword>
<dbReference type="SUPFAM" id="SSF49723">
    <property type="entry name" value="Lipase/lipooxygenase domain (PLAT/LH2 domain)"/>
    <property type="match status" value="1"/>
</dbReference>
<dbReference type="Pfam" id="PF01477">
    <property type="entry name" value="PLAT"/>
    <property type="match status" value="1"/>
</dbReference>
<dbReference type="Gene3D" id="4.10.375.10">
    <property type="entry name" value="Lipoxygenase-1, Domain 2"/>
    <property type="match status" value="1"/>
</dbReference>
<dbReference type="PROSITE" id="PS51393">
    <property type="entry name" value="LIPOXYGENASE_3"/>
    <property type="match status" value="1"/>
</dbReference>
<proteinExistence type="inferred from homology"/>
<dbReference type="InterPro" id="IPR036392">
    <property type="entry name" value="PLAT/LH2_dom_sf"/>
</dbReference>
<keyword evidence="19" id="KW-1185">Reference proteome</keyword>
<dbReference type="GO" id="GO:0016702">
    <property type="term" value="F:oxidoreductase activity, acting on single donors with incorporation of molecular oxygen, incorporation of two atoms of oxygen"/>
    <property type="evidence" value="ECO:0007669"/>
    <property type="project" value="InterPro"/>
</dbReference>
<organism evidence="18 19">
    <name type="scientific">Rhododendron simsii</name>
    <name type="common">Sims's rhododendron</name>
    <dbReference type="NCBI Taxonomy" id="118357"/>
    <lineage>
        <taxon>Eukaryota</taxon>
        <taxon>Viridiplantae</taxon>
        <taxon>Streptophyta</taxon>
        <taxon>Embryophyta</taxon>
        <taxon>Tracheophyta</taxon>
        <taxon>Spermatophyta</taxon>
        <taxon>Magnoliopsida</taxon>
        <taxon>eudicotyledons</taxon>
        <taxon>Gunneridae</taxon>
        <taxon>Pentapetalae</taxon>
        <taxon>asterids</taxon>
        <taxon>Ericales</taxon>
        <taxon>Ericaceae</taxon>
        <taxon>Ericoideae</taxon>
        <taxon>Rhodoreae</taxon>
        <taxon>Rhododendron</taxon>
    </lineage>
</organism>
<dbReference type="GO" id="GO:0031408">
    <property type="term" value="P:oxylipin biosynthetic process"/>
    <property type="evidence" value="ECO:0007669"/>
    <property type="project" value="UniProtKB-UniRule"/>
</dbReference>
<dbReference type="Proteomes" id="UP000626092">
    <property type="component" value="Unassembled WGS sequence"/>
</dbReference>
<evidence type="ECO:0000256" key="6">
    <source>
        <dbReference type="ARBA" id="ARBA00022832"/>
    </source>
</evidence>
<protein>
    <recommendedName>
        <fullName evidence="14">Lipoxygenase</fullName>
        <ecNumber evidence="14">1.13.11.-</ecNumber>
    </recommendedName>
</protein>
<comment type="cofactor">
    <cofactor evidence="1 13">
        <name>Fe cation</name>
        <dbReference type="ChEBI" id="CHEBI:24875"/>
    </cofactor>
</comment>
<dbReference type="InterPro" id="IPR042057">
    <property type="entry name" value="Lipoxy_PLAT/LH2"/>
</dbReference>
<dbReference type="EC" id="1.13.11.-" evidence="14"/>
<dbReference type="Gene3D" id="1.20.245.10">
    <property type="entry name" value="Lipoxygenase-1, Domain 5"/>
    <property type="match status" value="1"/>
</dbReference>
<dbReference type="Gene3D" id="4.10.372.10">
    <property type="entry name" value="Lipoxygenase-1, Domain 3"/>
    <property type="match status" value="1"/>
</dbReference>
<keyword evidence="5 14" id="KW-0925">Oxylipin biosynthesis</keyword>
<keyword evidence="9 13" id="KW-0408">Iron</keyword>
<dbReference type="PANTHER" id="PTHR11771">
    <property type="entry name" value="LIPOXYGENASE"/>
    <property type="match status" value="1"/>
</dbReference>
<keyword evidence="8 13" id="KW-0560">Oxidoreductase</keyword>
<dbReference type="InterPro" id="IPR001246">
    <property type="entry name" value="LipOase_plant"/>
</dbReference>
<dbReference type="PROSITE" id="PS00711">
    <property type="entry name" value="LIPOXYGENASE_1"/>
    <property type="match status" value="1"/>
</dbReference>
<evidence type="ECO:0000256" key="8">
    <source>
        <dbReference type="ARBA" id="ARBA00023002"/>
    </source>
</evidence>
<dbReference type="InterPro" id="IPR001024">
    <property type="entry name" value="PLAT/LH2_dom"/>
</dbReference>
<dbReference type="Gene3D" id="3.10.450.60">
    <property type="match status" value="1"/>
</dbReference>
<evidence type="ECO:0000256" key="1">
    <source>
        <dbReference type="ARBA" id="ARBA00001962"/>
    </source>
</evidence>
<keyword evidence="10" id="KW-0443">Lipid metabolism</keyword>
<dbReference type="PROSITE" id="PS50095">
    <property type="entry name" value="PLAT"/>
    <property type="match status" value="1"/>
</dbReference>
<dbReference type="InterPro" id="IPR020834">
    <property type="entry name" value="LipOase_CS"/>
</dbReference>
<comment type="pathway">
    <text evidence="14">Lipid metabolism; oxylipin biosynthesis.</text>
</comment>
<accession>A0A834HBH7</accession>
<evidence type="ECO:0000256" key="5">
    <source>
        <dbReference type="ARBA" id="ARBA00022767"/>
    </source>
</evidence>
<evidence type="ECO:0000259" key="16">
    <source>
        <dbReference type="PROSITE" id="PS50095"/>
    </source>
</evidence>
<dbReference type="InterPro" id="IPR027433">
    <property type="entry name" value="Lipoxygenase_dom_3"/>
</dbReference>
<evidence type="ECO:0000256" key="10">
    <source>
        <dbReference type="ARBA" id="ARBA00023098"/>
    </source>
</evidence>
<evidence type="ECO:0000313" key="18">
    <source>
        <dbReference type="EMBL" id="KAF7150137.1"/>
    </source>
</evidence>
<dbReference type="PRINTS" id="PR00468">
    <property type="entry name" value="PLTLPOXGNASE"/>
</dbReference>
<dbReference type="PROSITE" id="PS00081">
    <property type="entry name" value="LIPOXYGENASE_2"/>
    <property type="match status" value="1"/>
</dbReference>
<evidence type="ECO:0000256" key="14">
    <source>
        <dbReference type="RuleBase" id="RU003975"/>
    </source>
</evidence>
<reference evidence="18" key="1">
    <citation type="submission" date="2019-11" db="EMBL/GenBank/DDBJ databases">
        <authorList>
            <person name="Liu Y."/>
            <person name="Hou J."/>
            <person name="Li T.-Q."/>
            <person name="Guan C.-H."/>
            <person name="Wu X."/>
            <person name="Wu H.-Z."/>
            <person name="Ling F."/>
            <person name="Zhang R."/>
            <person name="Shi X.-G."/>
            <person name="Ren J.-P."/>
            <person name="Chen E.-F."/>
            <person name="Sun J.-M."/>
        </authorList>
    </citation>
    <scope>NUCLEOTIDE SEQUENCE</scope>
    <source>
        <strain evidence="18">Adult_tree_wgs_1</strain>
        <tissue evidence="18">Leaves</tissue>
    </source>
</reference>
<evidence type="ECO:0000313" key="19">
    <source>
        <dbReference type="Proteomes" id="UP000626092"/>
    </source>
</evidence>
<dbReference type="FunFam" id="3.10.450.60:FF:000002">
    <property type="entry name" value="Lipoxygenase"/>
    <property type="match status" value="1"/>
</dbReference>
<evidence type="ECO:0000256" key="11">
    <source>
        <dbReference type="ARBA" id="ARBA00023160"/>
    </source>
</evidence>
<dbReference type="FunFam" id="4.10.375.10:FF:000001">
    <property type="entry name" value="Lipoxygenase"/>
    <property type="match status" value="1"/>
</dbReference>
<dbReference type="CDD" id="cd01751">
    <property type="entry name" value="PLAT_LH2"/>
    <property type="match status" value="1"/>
</dbReference>
<dbReference type="SMART" id="SM00308">
    <property type="entry name" value="LH2"/>
    <property type="match status" value="1"/>
</dbReference>
<dbReference type="InterPro" id="IPR013819">
    <property type="entry name" value="LipOase_C"/>
</dbReference>
<keyword evidence="3 14" id="KW-0444">Lipid biosynthesis</keyword>
<evidence type="ECO:0000256" key="13">
    <source>
        <dbReference type="RuleBase" id="RU003974"/>
    </source>
</evidence>
<dbReference type="SUPFAM" id="SSF48484">
    <property type="entry name" value="Lipoxigenase"/>
    <property type="match status" value="1"/>
</dbReference>
<evidence type="ECO:0000256" key="12">
    <source>
        <dbReference type="PROSITE-ProRule" id="PRU00152"/>
    </source>
</evidence>
<dbReference type="Pfam" id="PF00305">
    <property type="entry name" value="Lipoxygenase"/>
    <property type="match status" value="1"/>
</dbReference>
<feature type="domain" description="Lipoxygenase" evidence="17">
    <location>
        <begin position="194"/>
        <end position="896"/>
    </location>
</feature>
<dbReference type="AlphaFoldDB" id="A0A834HBH7"/>
<dbReference type="Gene3D" id="2.60.60.20">
    <property type="entry name" value="PLAT/LH2 domain"/>
    <property type="match status" value="1"/>
</dbReference>
<dbReference type="OrthoDB" id="407298at2759"/>
<dbReference type="InterPro" id="IPR000907">
    <property type="entry name" value="LipOase"/>
</dbReference>
<evidence type="ECO:0000256" key="7">
    <source>
        <dbReference type="ARBA" id="ARBA00022964"/>
    </source>
</evidence>
<dbReference type="UniPathway" id="UPA00382"/>
<dbReference type="GO" id="GO:0046872">
    <property type="term" value="F:metal ion binding"/>
    <property type="evidence" value="ECO:0007669"/>
    <property type="project" value="UniProtKB-UniRule"/>
</dbReference>
<dbReference type="PRINTS" id="PR00087">
    <property type="entry name" value="LIPOXYGENASE"/>
</dbReference>
<feature type="domain" description="PLAT" evidence="16">
    <location>
        <begin position="33"/>
        <end position="191"/>
    </location>
</feature>
<dbReference type="EMBL" id="WJXA01000002">
    <property type="protein sequence ID" value="KAF7150137.1"/>
    <property type="molecule type" value="Genomic_DNA"/>
</dbReference>
<name>A0A834HBH7_RHOSS</name>
<gene>
    <name evidence="18" type="ORF">RHSIM_Rhsim02G0023100</name>
</gene>
<comment type="function">
    <text evidence="14">Plant lipoxygenase may be involved in a number of diverse aspects of plant physiology including growth and development, pest resistance, and senescence or responses to wounding.</text>
</comment>
<keyword evidence="4 13" id="KW-0479">Metal-binding</keyword>
<dbReference type="FunFam" id="1.20.245.10:FF:000002">
    <property type="entry name" value="Lipoxygenase"/>
    <property type="match status" value="1"/>
</dbReference>
<evidence type="ECO:0000256" key="2">
    <source>
        <dbReference type="ARBA" id="ARBA00009419"/>
    </source>
</evidence>
<keyword evidence="7 13" id="KW-0223">Dioxygenase</keyword>
<comment type="caution">
    <text evidence="18">The sequence shown here is derived from an EMBL/GenBank/DDBJ whole genome shotgun (WGS) entry which is preliminary data.</text>
</comment>
<keyword evidence="6" id="KW-0276">Fatty acid metabolism</keyword>
<dbReference type="InterPro" id="IPR036226">
    <property type="entry name" value="LipOase_C_sf"/>
</dbReference>
<evidence type="ECO:0000256" key="3">
    <source>
        <dbReference type="ARBA" id="ARBA00022516"/>
    </source>
</evidence>
<comment type="caution">
    <text evidence="12">Lacks conserved residue(s) required for the propagation of feature annotation.</text>
</comment>
<dbReference type="FunFam" id="4.10.372.10:FF:000001">
    <property type="entry name" value="Lipoxygenase"/>
    <property type="match status" value="1"/>
</dbReference>
<dbReference type="GO" id="GO:0034440">
    <property type="term" value="P:lipid oxidation"/>
    <property type="evidence" value="ECO:0007669"/>
    <property type="project" value="InterPro"/>
</dbReference>
<comment type="similarity">
    <text evidence="2 13">Belongs to the lipoxygenase family.</text>
</comment>